<dbReference type="GO" id="GO:0005524">
    <property type="term" value="F:ATP binding"/>
    <property type="evidence" value="ECO:0007669"/>
    <property type="project" value="InterPro"/>
</dbReference>
<dbReference type="PROSITE" id="PS50011">
    <property type="entry name" value="PROTEIN_KINASE_DOM"/>
    <property type="match status" value="1"/>
</dbReference>
<gene>
    <name evidence="3" type="ORF">GPECTOR_9g675</name>
</gene>
<dbReference type="Pfam" id="PF07714">
    <property type="entry name" value="PK_Tyr_Ser-Thr"/>
    <property type="match status" value="1"/>
</dbReference>
<dbReference type="InterPro" id="IPR000719">
    <property type="entry name" value="Prot_kinase_dom"/>
</dbReference>
<keyword evidence="4" id="KW-1185">Reference proteome</keyword>
<reference evidence="4" key="1">
    <citation type="journal article" date="2016" name="Nat. Commun.">
        <title>The Gonium pectorale genome demonstrates co-option of cell cycle regulation during the evolution of multicellularity.</title>
        <authorList>
            <person name="Hanschen E.R."/>
            <person name="Marriage T.N."/>
            <person name="Ferris P.J."/>
            <person name="Hamaji T."/>
            <person name="Toyoda A."/>
            <person name="Fujiyama A."/>
            <person name="Neme R."/>
            <person name="Noguchi H."/>
            <person name="Minakuchi Y."/>
            <person name="Suzuki M."/>
            <person name="Kawai-Toyooka H."/>
            <person name="Smith D.R."/>
            <person name="Sparks H."/>
            <person name="Anderson J."/>
            <person name="Bakaric R."/>
            <person name="Luria V."/>
            <person name="Karger A."/>
            <person name="Kirschner M.W."/>
            <person name="Durand P.M."/>
            <person name="Michod R.E."/>
            <person name="Nozaki H."/>
            <person name="Olson B.J."/>
        </authorList>
    </citation>
    <scope>NUCLEOTIDE SEQUENCE [LARGE SCALE GENOMIC DNA]</scope>
    <source>
        <strain evidence="4">NIES-2863</strain>
    </source>
</reference>
<dbReference type="InterPro" id="IPR011009">
    <property type="entry name" value="Kinase-like_dom_sf"/>
</dbReference>
<comment type="caution">
    <text evidence="3">The sequence shown here is derived from an EMBL/GenBank/DDBJ whole genome shotgun (WGS) entry which is preliminary data.</text>
</comment>
<dbReference type="STRING" id="33097.A0A150GTF2"/>
<protein>
    <recommendedName>
        <fullName evidence="2">Protein kinase domain-containing protein</fullName>
    </recommendedName>
</protein>
<dbReference type="InterPro" id="IPR051681">
    <property type="entry name" value="Ser/Thr_Kinases-Pseudokinases"/>
</dbReference>
<evidence type="ECO:0000256" key="1">
    <source>
        <dbReference type="SAM" id="MobiDB-lite"/>
    </source>
</evidence>
<sequence>MLVLRDVVISTPSCRELPLHQALLCGSAPSPHFIVTPGFLWLSHWSTPALEARNVTVTCSGPVGPHPCVSVVATSGQDVVNALALLQTPSYPLAELYIYIANDITLAGTAVPVCGSAVEAAGSSIPAAAFTGGTTAVSHSDAAANVVIDGADSTSAEQPCAISIHSALRQPIPLTQSMVVITGGSTLPSAVAIALKAYDDAPMGAYGRPPPSANGSSSGGGAAGTTSDKQQSPVLDVGGAVYLIKFITVGSGGRVEIHNLTLTGLPLGPPASYPLGFLRAFLRFMSVNLVAYGALEDRLLVEGVVVHLEPEEVSFWIATVITSEPAVVLGDPAGPRLLNLSARPALINLRSPIASLTLRDLVLVEPPPAGLHPEADATRPTGLPRAFLDGVVLLVPHQELLLLAWVAAHNSTAIVTDQWVAQELGAMARDSELLRPDLGVVYAGKWRGLDVAVKSILLRTPLAGLDVRSHGSPVDVGLEQDAGGCRAEGDLWNVRPGLLPQVEMRRLIAKLCDFGLSHRLCARGPDGDLTHVTGPQRRSSLYSAPELVRYGHSGYKQDVYAYGVLLWELACGLPLPDLLDGPMGRPAREWLRGQAAPGAVVRAVPKELLAWPEGTPRGIIALAERCLQEQPTERPASWELCAALERMTC</sequence>
<accession>A0A150GTF2</accession>
<feature type="region of interest" description="Disordered" evidence="1">
    <location>
        <begin position="206"/>
        <end position="231"/>
    </location>
</feature>
<proteinExistence type="predicted"/>
<evidence type="ECO:0000313" key="3">
    <source>
        <dbReference type="EMBL" id="KXZ52630.1"/>
    </source>
</evidence>
<dbReference type="EMBL" id="LSYV01000010">
    <property type="protein sequence ID" value="KXZ52630.1"/>
    <property type="molecule type" value="Genomic_DNA"/>
</dbReference>
<dbReference type="AlphaFoldDB" id="A0A150GTF2"/>
<dbReference type="OrthoDB" id="5979581at2759"/>
<feature type="domain" description="Protein kinase" evidence="2">
    <location>
        <begin position="241"/>
        <end position="647"/>
    </location>
</feature>
<name>A0A150GTF2_GONPE</name>
<dbReference type="PANTHER" id="PTHR44329:SF214">
    <property type="entry name" value="PROTEIN KINASE DOMAIN-CONTAINING PROTEIN"/>
    <property type="match status" value="1"/>
</dbReference>
<dbReference type="SUPFAM" id="SSF56112">
    <property type="entry name" value="Protein kinase-like (PK-like)"/>
    <property type="match status" value="1"/>
</dbReference>
<dbReference type="PANTHER" id="PTHR44329">
    <property type="entry name" value="SERINE/THREONINE-PROTEIN KINASE TNNI3K-RELATED"/>
    <property type="match status" value="1"/>
</dbReference>
<dbReference type="GO" id="GO:0004674">
    <property type="term" value="F:protein serine/threonine kinase activity"/>
    <property type="evidence" value="ECO:0007669"/>
    <property type="project" value="TreeGrafter"/>
</dbReference>
<dbReference type="Proteomes" id="UP000075714">
    <property type="component" value="Unassembled WGS sequence"/>
</dbReference>
<dbReference type="Gene3D" id="1.10.510.10">
    <property type="entry name" value="Transferase(Phosphotransferase) domain 1"/>
    <property type="match status" value="1"/>
</dbReference>
<evidence type="ECO:0000259" key="2">
    <source>
        <dbReference type="PROSITE" id="PS50011"/>
    </source>
</evidence>
<dbReference type="InterPro" id="IPR001245">
    <property type="entry name" value="Ser-Thr/Tyr_kinase_cat_dom"/>
</dbReference>
<organism evidence="3 4">
    <name type="scientific">Gonium pectorale</name>
    <name type="common">Green alga</name>
    <dbReference type="NCBI Taxonomy" id="33097"/>
    <lineage>
        <taxon>Eukaryota</taxon>
        <taxon>Viridiplantae</taxon>
        <taxon>Chlorophyta</taxon>
        <taxon>core chlorophytes</taxon>
        <taxon>Chlorophyceae</taxon>
        <taxon>CS clade</taxon>
        <taxon>Chlamydomonadales</taxon>
        <taxon>Volvocaceae</taxon>
        <taxon>Gonium</taxon>
    </lineage>
</organism>
<evidence type="ECO:0000313" key="4">
    <source>
        <dbReference type="Proteomes" id="UP000075714"/>
    </source>
</evidence>